<reference evidence="2" key="2">
    <citation type="submission" date="2021-01" db="EMBL/GenBank/DDBJ databases">
        <authorList>
            <person name="Mieszkin S."/>
            <person name="Pouder E."/>
            <person name="Alain K."/>
        </authorList>
    </citation>
    <scope>NUCLEOTIDE SEQUENCE</scope>
    <source>
        <strain evidence="2">HW T2.11</strain>
    </source>
</reference>
<dbReference type="PANTHER" id="PTHR21366">
    <property type="entry name" value="GLYOXALASE FAMILY PROTEIN"/>
    <property type="match status" value="1"/>
</dbReference>
<dbReference type="Proteomes" id="UP000708298">
    <property type="component" value="Unassembled WGS sequence"/>
</dbReference>
<protein>
    <submittedName>
        <fullName evidence="2">VOC family protein</fullName>
    </submittedName>
</protein>
<dbReference type="PROSITE" id="PS51819">
    <property type="entry name" value="VOC"/>
    <property type="match status" value="1"/>
</dbReference>
<dbReference type="InterPro" id="IPR029068">
    <property type="entry name" value="Glyas_Bleomycin-R_OHBP_Dase"/>
</dbReference>
<dbReference type="Pfam" id="PF00903">
    <property type="entry name" value="Glyoxalase"/>
    <property type="match status" value="1"/>
</dbReference>
<gene>
    <name evidence="2" type="ORF">ASILVAE211_08675</name>
</gene>
<feature type="domain" description="VOC" evidence="1">
    <location>
        <begin position="8"/>
        <end position="133"/>
    </location>
</feature>
<dbReference type="AlphaFoldDB" id="A0A964DYK2"/>
<dbReference type="RefSeq" id="WP_227320919.1">
    <property type="nucleotide sequence ID" value="NZ_JAESVB010000003.1"/>
</dbReference>
<proteinExistence type="predicted"/>
<dbReference type="InterPro" id="IPR050383">
    <property type="entry name" value="GlyoxalaseI/FosfomycinResist"/>
</dbReference>
<dbReference type="SUPFAM" id="SSF54593">
    <property type="entry name" value="Glyoxalase/Bleomycin resistance protein/Dihydroxybiphenyl dioxygenase"/>
    <property type="match status" value="1"/>
</dbReference>
<accession>A0A964DYK2</accession>
<comment type="caution">
    <text evidence="2">The sequence shown here is derived from an EMBL/GenBank/DDBJ whole genome shotgun (WGS) entry which is preliminary data.</text>
</comment>
<name>A0A964DYK2_9PROT</name>
<keyword evidence="3" id="KW-1185">Reference proteome</keyword>
<evidence type="ECO:0000313" key="3">
    <source>
        <dbReference type="Proteomes" id="UP000708298"/>
    </source>
</evidence>
<dbReference type="EMBL" id="JAESVB010000003">
    <property type="protein sequence ID" value="MCB8875251.1"/>
    <property type="molecule type" value="Genomic_DNA"/>
</dbReference>
<dbReference type="Gene3D" id="3.10.180.10">
    <property type="entry name" value="2,3-Dihydroxybiphenyl 1,2-Dioxygenase, domain 1"/>
    <property type="match status" value="1"/>
</dbReference>
<dbReference type="InterPro" id="IPR037523">
    <property type="entry name" value="VOC_core"/>
</dbReference>
<dbReference type="InterPro" id="IPR004360">
    <property type="entry name" value="Glyas_Fos-R_dOase_dom"/>
</dbReference>
<organism evidence="2 3">
    <name type="scientific">Acidisoma silvae</name>
    <dbReference type="NCBI Taxonomy" id="2802396"/>
    <lineage>
        <taxon>Bacteria</taxon>
        <taxon>Pseudomonadati</taxon>
        <taxon>Pseudomonadota</taxon>
        <taxon>Alphaproteobacteria</taxon>
        <taxon>Acetobacterales</taxon>
        <taxon>Acidocellaceae</taxon>
        <taxon>Acidisoma</taxon>
    </lineage>
</organism>
<dbReference type="PANTHER" id="PTHR21366:SF22">
    <property type="entry name" value="VOC DOMAIN-CONTAINING PROTEIN"/>
    <property type="match status" value="1"/>
</dbReference>
<evidence type="ECO:0000313" key="2">
    <source>
        <dbReference type="EMBL" id="MCB8875251.1"/>
    </source>
</evidence>
<reference evidence="2" key="1">
    <citation type="journal article" date="2021" name="Microorganisms">
        <title>Acidisoma silvae sp. nov. and Acidisomacellulosilytica sp. nov., Two Acidophilic Bacteria Isolated from Decaying Wood, Hydrolyzing Cellulose and Producing Poly-3-hydroxybutyrate.</title>
        <authorList>
            <person name="Mieszkin S."/>
            <person name="Pouder E."/>
            <person name="Uroz S."/>
            <person name="Simon-Colin C."/>
            <person name="Alain K."/>
        </authorList>
    </citation>
    <scope>NUCLEOTIDE SEQUENCE</scope>
    <source>
        <strain evidence="2">HW T2.11</strain>
    </source>
</reference>
<evidence type="ECO:0000259" key="1">
    <source>
        <dbReference type="PROSITE" id="PS51819"/>
    </source>
</evidence>
<sequence>MTAPAVCRILETSLYVGDLDVAQAFYERVFAFPVLFRDARMCALNVPGRQVLLLFKHGATAEPSETPFGTIPAHGSVGVQHLCFSIEQDEVHRWQAHLESLGLAVESRLVWAKGGTSLYFRDPDGHSLEVGTPGLWANDPIG</sequence>